<dbReference type="PROSITE" id="PS50937">
    <property type="entry name" value="HTH_MERR_2"/>
    <property type="match status" value="1"/>
</dbReference>
<evidence type="ECO:0000256" key="3">
    <source>
        <dbReference type="ARBA" id="ARBA00023125"/>
    </source>
</evidence>
<dbReference type="AlphaFoldDB" id="A0A6G4WW15"/>
<dbReference type="SMART" id="SM00422">
    <property type="entry name" value="HTH_MERR"/>
    <property type="match status" value="1"/>
</dbReference>
<comment type="caution">
    <text evidence="6">The sequence shown here is derived from an EMBL/GenBank/DDBJ whole genome shotgun (WGS) entry which is preliminary data.</text>
</comment>
<feature type="domain" description="HTH merR-type" evidence="5">
    <location>
        <begin position="8"/>
        <end position="76"/>
    </location>
</feature>
<dbReference type="Pfam" id="PF13411">
    <property type="entry name" value="MerR_1"/>
    <property type="match status" value="1"/>
</dbReference>
<keyword evidence="7" id="KW-1185">Reference proteome</keyword>
<accession>A0A6G4WW15</accession>
<keyword evidence="2" id="KW-0805">Transcription regulation</keyword>
<dbReference type="SUPFAM" id="SSF46955">
    <property type="entry name" value="Putative DNA-binding domain"/>
    <property type="match status" value="1"/>
</dbReference>
<dbReference type="Proteomes" id="UP000477722">
    <property type="component" value="Unassembled WGS sequence"/>
</dbReference>
<proteinExistence type="predicted"/>
<keyword evidence="3" id="KW-0238">DNA-binding</keyword>
<dbReference type="InterPro" id="IPR009061">
    <property type="entry name" value="DNA-bd_dom_put_sf"/>
</dbReference>
<dbReference type="GO" id="GO:0003677">
    <property type="term" value="F:DNA binding"/>
    <property type="evidence" value="ECO:0007669"/>
    <property type="project" value="UniProtKB-KW"/>
</dbReference>
<evidence type="ECO:0000313" key="7">
    <source>
        <dbReference type="Proteomes" id="UP000477722"/>
    </source>
</evidence>
<gene>
    <name evidence="6" type="ORF">G5C65_14150</name>
</gene>
<dbReference type="InterPro" id="IPR047057">
    <property type="entry name" value="MerR_fam"/>
</dbReference>
<dbReference type="Gene3D" id="1.10.1660.10">
    <property type="match status" value="1"/>
</dbReference>
<evidence type="ECO:0000256" key="1">
    <source>
        <dbReference type="ARBA" id="ARBA00022491"/>
    </source>
</evidence>
<evidence type="ECO:0000256" key="2">
    <source>
        <dbReference type="ARBA" id="ARBA00023015"/>
    </source>
</evidence>
<dbReference type="PANTHER" id="PTHR30204">
    <property type="entry name" value="REDOX-CYCLING DRUG-SENSING TRANSCRIPTIONAL ACTIVATOR SOXR"/>
    <property type="match status" value="1"/>
</dbReference>
<name>A0A6G4WW15_9ACTN</name>
<organism evidence="6 7">
    <name type="scientific">Streptomyces boncukensis</name>
    <dbReference type="NCBI Taxonomy" id="2711219"/>
    <lineage>
        <taxon>Bacteria</taxon>
        <taxon>Bacillati</taxon>
        <taxon>Actinomycetota</taxon>
        <taxon>Actinomycetes</taxon>
        <taxon>Kitasatosporales</taxon>
        <taxon>Streptomycetaceae</taxon>
        <taxon>Streptomyces</taxon>
    </lineage>
</organism>
<dbReference type="PANTHER" id="PTHR30204:SF69">
    <property type="entry name" value="MERR-FAMILY TRANSCRIPTIONAL REGULATOR"/>
    <property type="match status" value="1"/>
</dbReference>
<dbReference type="GO" id="GO:0003700">
    <property type="term" value="F:DNA-binding transcription factor activity"/>
    <property type="evidence" value="ECO:0007669"/>
    <property type="project" value="InterPro"/>
</dbReference>
<evidence type="ECO:0000256" key="4">
    <source>
        <dbReference type="ARBA" id="ARBA00023163"/>
    </source>
</evidence>
<protein>
    <submittedName>
        <fullName evidence="6">MerR family transcriptional regulator</fullName>
    </submittedName>
</protein>
<dbReference type="InterPro" id="IPR000551">
    <property type="entry name" value="MerR-type_HTH_dom"/>
</dbReference>
<evidence type="ECO:0000259" key="5">
    <source>
        <dbReference type="PROSITE" id="PS50937"/>
    </source>
</evidence>
<keyword evidence="4" id="KW-0804">Transcription</keyword>
<evidence type="ECO:0000313" key="6">
    <source>
        <dbReference type="EMBL" id="NGO69476.1"/>
    </source>
</evidence>
<dbReference type="EMBL" id="JAAKZZ010000119">
    <property type="protein sequence ID" value="NGO69476.1"/>
    <property type="molecule type" value="Genomic_DNA"/>
</dbReference>
<sequence length="137" mass="15094">MSTESGAGWSVGEVAARFGLAVSTLHWWEKCGLLAPERASGRRVYREAELRRIAVVQLLQGTAGMALPEIAALLEGSTGDRDWRAVVRGRVARCEEQLDQVRRARDYLTHLLECPSEHPVAQCPYLAADIDSRLPAP</sequence>
<reference evidence="6 7" key="1">
    <citation type="submission" date="2020-02" db="EMBL/GenBank/DDBJ databases">
        <title>Whole-genome analyses of novel actinobacteria.</title>
        <authorList>
            <person name="Sahin N."/>
            <person name="Tatar D."/>
        </authorList>
    </citation>
    <scope>NUCLEOTIDE SEQUENCE [LARGE SCALE GENOMIC DNA]</scope>
    <source>
        <strain evidence="6 7">SB3404</strain>
    </source>
</reference>
<dbReference type="RefSeq" id="WP_165299164.1">
    <property type="nucleotide sequence ID" value="NZ_JAAKZZ010000119.1"/>
</dbReference>
<keyword evidence="1" id="KW-0678">Repressor</keyword>